<feature type="region of interest" description="Disordered" evidence="1">
    <location>
        <begin position="537"/>
        <end position="556"/>
    </location>
</feature>
<keyword evidence="3" id="KW-1185">Reference proteome</keyword>
<organism evidence="2 3">
    <name type="scientific">Monodelphis domestica</name>
    <name type="common">Gray short-tailed opossum</name>
    <dbReference type="NCBI Taxonomy" id="13616"/>
    <lineage>
        <taxon>Eukaryota</taxon>
        <taxon>Metazoa</taxon>
        <taxon>Chordata</taxon>
        <taxon>Craniata</taxon>
        <taxon>Vertebrata</taxon>
        <taxon>Euteleostomi</taxon>
        <taxon>Mammalia</taxon>
        <taxon>Metatheria</taxon>
        <taxon>Didelphimorphia</taxon>
        <taxon>Didelphidae</taxon>
        <taxon>Monodelphis</taxon>
    </lineage>
</organism>
<dbReference type="OMA" id="ICELQAW"/>
<dbReference type="InParanoid" id="A0A5F8GTY4"/>
<dbReference type="InterPro" id="IPR038800">
    <property type="entry name" value="CCDC17"/>
</dbReference>
<feature type="compositionally biased region" description="Pro residues" evidence="1">
    <location>
        <begin position="287"/>
        <end position="306"/>
    </location>
</feature>
<dbReference type="Proteomes" id="UP000002280">
    <property type="component" value="Chromosome 2"/>
</dbReference>
<reference evidence="2" key="2">
    <citation type="submission" date="2025-08" db="UniProtKB">
        <authorList>
            <consortium name="Ensembl"/>
        </authorList>
    </citation>
    <scope>IDENTIFICATION</scope>
</reference>
<protein>
    <recommendedName>
        <fullName evidence="4">Coiled-coil domain containing 17</fullName>
    </recommendedName>
</protein>
<reference evidence="2" key="3">
    <citation type="submission" date="2025-09" db="UniProtKB">
        <authorList>
            <consortium name="Ensembl"/>
        </authorList>
    </citation>
    <scope>IDENTIFICATION</scope>
</reference>
<dbReference type="GeneTree" id="ENSGT00390000006459"/>
<name>A0A5F8GTY4_MONDO</name>
<feature type="region of interest" description="Disordered" evidence="1">
    <location>
        <begin position="266"/>
        <end position="309"/>
    </location>
</feature>
<dbReference type="PANTHER" id="PTHR33820:SF4">
    <property type="entry name" value="COILED-COIL DOMAIN-CONTAINING PROTEIN 17"/>
    <property type="match status" value="1"/>
</dbReference>
<dbReference type="Ensembl" id="ENSMODT00000087539.1">
    <property type="protein sequence ID" value="ENSMODP00000050809.1"/>
    <property type="gene ID" value="ENSMODG00000002257.4"/>
</dbReference>
<reference evidence="2 3" key="1">
    <citation type="journal article" date="2007" name="Nature">
        <title>Genome of the marsupial Monodelphis domestica reveals innovation in non-coding sequences.</title>
        <authorList>
            <person name="Mikkelsen T.S."/>
            <person name="Wakefield M.J."/>
            <person name="Aken B."/>
            <person name="Amemiya C.T."/>
            <person name="Chang J.L."/>
            <person name="Duke S."/>
            <person name="Garber M."/>
            <person name="Gentles A.J."/>
            <person name="Goodstadt L."/>
            <person name="Heger A."/>
            <person name="Jurka J."/>
            <person name="Kamal M."/>
            <person name="Mauceli E."/>
            <person name="Searle S.M."/>
            <person name="Sharpe T."/>
            <person name="Baker M.L."/>
            <person name="Batzer M.A."/>
            <person name="Benos P.V."/>
            <person name="Belov K."/>
            <person name="Clamp M."/>
            <person name="Cook A."/>
            <person name="Cuff J."/>
            <person name="Das R."/>
            <person name="Davidow L."/>
            <person name="Deakin J.E."/>
            <person name="Fazzari M.J."/>
            <person name="Glass J.L."/>
            <person name="Grabherr M."/>
            <person name="Greally J.M."/>
            <person name="Gu W."/>
            <person name="Hore T.A."/>
            <person name="Huttley G.A."/>
            <person name="Kleber M."/>
            <person name="Jirtle R.L."/>
            <person name="Koina E."/>
            <person name="Lee J.T."/>
            <person name="Mahony S."/>
            <person name="Marra M.A."/>
            <person name="Miller R.D."/>
            <person name="Nicholls R.D."/>
            <person name="Oda M."/>
            <person name="Papenfuss A.T."/>
            <person name="Parra Z.E."/>
            <person name="Pollock D.D."/>
            <person name="Ray D.A."/>
            <person name="Schein J.E."/>
            <person name="Speed T.P."/>
            <person name="Thompson K."/>
            <person name="VandeBerg J.L."/>
            <person name="Wade C.M."/>
            <person name="Walker J.A."/>
            <person name="Waters P.D."/>
            <person name="Webber C."/>
            <person name="Weidman J.R."/>
            <person name="Xie X."/>
            <person name="Zody M.C."/>
            <person name="Baldwin J."/>
            <person name="Abdouelleil A."/>
            <person name="Abdulkadir J."/>
            <person name="Abebe A."/>
            <person name="Abera B."/>
            <person name="Abreu J."/>
            <person name="Acer S.C."/>
            <person name="Aftuck L."/>
            <person name="Alexander A."/>
            <person name="An P."/>
            <person name="Anderson E."/>
            <person name="Anderson S."/>
            <person name="Arachi H."/>
            <person name="Azer M."/>
            <person name="Bachantsang P."/>
            <person name="Barry A."/>
            <person name="Bayul T."/>
            <person name="Berlin A."/>
            <person name="Bessette D."/>
            <person name="Bloom T."/>
            <person name="Bloom T."/>
            <person name="Boguslavskiy L."/>
            <person name="Bonnet C."/>
            <person name="Boukhgalter B."/>
            <person name="Bourzgui I."/>
            <person name="Brown A."/>
            <person name="Cahill P."/>
            <person name="Channer S."/>
            <person name="Cheshatsang Y."/>
            <person name="Chuda L."/>
            <person name="Citroen M."/>
            <person name="Collymore A."/>
            <person name="Cooke P."/>
            <person name="Costello M."/>
            <person name="D'Aco K."/>
            <person name="Daza R."/>
            <person name="De Haan G."/>
            <person name="DeGray S."/>
            <person name="DeMaso C."/>
            <person name="Dhargay N."/>
            <person name="Dooley K."/>
            <person name="Dooley E."/>
            <person name="Doricent M."/>
            <person name="Dorje P."/>
            <person name="Dorjee K."/>
            <person name="Dupes A."/>
            <person name="Elong R."/>
            <person name="Falk J."/>
            <person name="Farina A."/>
            <person name="Faro S."/>
            <person name="Ferguson D."/>
            <person name="Fisher S."/>
            <person name="Foley C.D."/>
            <person name="Franke A."/>
            <person name="Friedrich D."/>
            <person name="Gadbois L."/>
            <person name="Gearin G."/>
            <person name="Gearin C.R."/>
            <person name="Giannoukos G."/>
            <person name="Goode T."/>
            <person name="Graham J."/>
            <person name="Grandbois E."/>
            <person name="Grewal S."/>
            <person name="Gyaltsen K."/>
            <person name="Hafez N."/>
            <person name="Hagos B."/>
            <person name="Hall J."/>
            <person name="Henson C."/>
            <person name="Hollinger A."/>
            <person name="Honan T."/>
            <person name="Huard M.D."/>
            <person name="Hughes L."/>
            <person name="Hurhula B."/>
            <person name="Husby M.E."/>
            <person name="Kamat A."/>
            <person name="Kanga B."/>
            <person name="Kashin S."/>
            <person name="Khazanovich D."/>
            <person name="Kisner P."/>
            <person name="Lance K."/>
            <person name="Lara M."/>
            <person name="Lee W."/>
            <person name="Lennon N."/>
            <person name="Letendre F."/>
            <person name="LeVine R."/>
            <person name="Lipovsky A."/>
            <person name="Liu X."/>
            <person name="Liu J."/>
            <person name="Liu S."/>
            <person name="Lokyitsang T."/>
            <person name="Lokyitsang Y."/>
            <person name="Lubonja R."/>
            <person name="Lui A."/>
            <person name="MacDonald P."/>
            <person name="Magnisalis V."/>
            <person name="Maru K."/>
            <person name="Matthews C."/>
            <person name="McCusker W."/>
            <person name="McDonough S."/>
            <person name="Mehta T."/>
            <person name="Meldrim J."/>
            <person name="Meneus L."/>
            <person name="Mihai O."/>
            <person name="Mihalev A."/>
            <person name="Mihova T."/>
            <person name="Mittelman R."/>
            <person name="Mlenga V."/>
            <person name="Montmayeur A."/>
            <person name="Mulrain L."/>
            <person name="Navidi A."/>
            <person name="Naylor J."/>
            <person name="Negash T."/>
            <person name="Nguyen T."/>
            <person name="Nguyen N."/>
            <person name="Nicol R."/>
            <person name="Norbu C."/>
            <person name="Norbu N."/>
            <person name="Novod N."/>
            <person name="O'Neill B."/>
            <person name="Osman S."/>
            <person name="Markiewicz E."/>
            <person name="Oyono O.L."/>
            <person name="Patti C."/>
            <person name="Phunkhang P."/>
            <person name="Pierre F."/>
            <person name="Priest M."/>
            <person name="Raghuraman S."/>
            <person name="Rege F."/>
            <person name="Reyes R."/>
            <person name="Rise C."/>
            <person name="Rogov P."/>
            <person name="Ross K."/>
            <person name="Ryan E."/>
            <person name="Settipalli S."/>
            <person name="Shea T."/>
            <person name="Sherpa N."/>
            <person name="Shi L."/>
            <person name="Shih D."/>
            <person name="Sparrow T."/>
            <person name="Spaulding J."/>
            <person name="Stalker J."/>
            <person name="Stange-Thomann N."/>
            <person name="Stavropoulos S."/>
            <person name="Stone C."/>
            <person name="Strader C."/>
            <person name="Tesfaye S."/>
            <person name="Thomson T."/>
            <person name="Thoulutsang Y."/>
            <person name="Thoulutsang D."/>
            <person name="Topham K."/>
            <person name="Topping I."/>
            <person name="Tsamla T."/>
            <person name="Vassiliev H."/>
            <person name="Vo A."/>
            <person name="Wangchuk T."/>
            <person name="Wangdi T."/>
            <person name="Weiand M."/>
            <person name="Wilkinson J."/>
            <person name="Wilson A."/>
            <person name="Yadav S."/>
            <person name="Young G."/>
            <person name="Yu Q."/>
            <person name="Zembek L."/>
            <person name="Zhong D."/>
            <person name="Zimmer A."/>
            <person name="Zwirko Z."/>
            <person name="Jaffe D.B."/>
            <person name="Alvarez P."/>
            <person name="Brockman W."/>
            <person name="Butler J."/>
            <person name="Chin C."/>
            <person name="Gnerre S."/>
            <person name="MacCallum I."/>
            <person name="Graves J.A."/>
            <person name="Ponting C.P."/>
            <person name="Breen M."/>
            <person name="Samollow P.B."/>
            <person name="Lander E.S."/>
            <person name="Lindblad-Toh K."/>
        </authorList>
    </citation>
    <scope>NUCLEOTIDE SEQUENCE [LARGE SCALE GENOMIC DNA]</scope>
</reference>
<accession>A0A5F8GTY4</accession>
<evidence type="ECO:0000256" key="1">
    <source>
        <dbReference type="SAM" id="MobiDB-lite"/>
    </source>
</evidence>
<dbReference type="PANTHER" id="PTHR33820">
    <property type="entry name" value="COILED-COIL DOMAIN-CONTAINING PROTEIN 17"/>
    <property type="match status" value="1"/>
</dbReference>
<feature type="region of interest" description="Disordered" evidence="1">
    <location>
        <begin position="40"/>
        <end position="67"/>
    </location>
</feature>
<dbReference type="Bgee" id="ENSMODG00000002257">
    <property type="expression patterns" value="Expressed in ovary and 7 other cell types or tissues"/>
</dbReference>
<evidence type="ECO:0000313" key="3">
    <source>
        <dbReference type="Proteomes" id="UP000002280"/>
    </source>
</evidence>
<evidence type="ECO:0008006" key="4">
    <source>
        <dbReference type="Google" id="ProtNLM"/>
    </source>
</evidence>
<proteinExistence type="predicted"/>
<sequence>MASGPPGAPGPFLCPACDMVFPTGTLRDSHAQRFCIGHLTPEKSPARPAASLPLDMDAQGGPAEASGATLKKLTDEAAAAPRARLEEAHAWRLAEIGAQARSLEKLRAEIGQQLSSLAGGTGVLGQLMLAIEAQEERTRQALDALGDLVEGLQARAEPGLPPGSNKNEGALPGLADLPGSPQSLMSEIWALHTSYLQAGGRDPRVLAGIGELYLEAALVEGRPRQKRKARAGPPPPDSQLQTLEVMNGQLEAEILALQIQRGARRAPHGLQELQLKEDRGRGGSARRPPPVAPPLPRPPPGPPRDPPFLGMMETRGAPAQSLHLLAPADVLGPAPYDPGAGFTIFYDFLLGLEPEWSQVQLVTGLARNGQESGPSTVLPARPCLPLPPSAGAPPGSCAILAARQPVPRLPPSPAASLVAELRVWGLWAGGREPRAQAWSSLRLFDREQRVLSGRWRLPLRVLPREPGLQSGQLNAIPQAGRTELYLRIANARDAETQALAAIDPAQGPEYRYMPSVSGGRASGSCSLGGGCIRPLTRAFPQGPPHSLEDNRQNPHFLGPPSLLPSLCLWDGFNDPPPTAE</sequence>
<dbReference type="FunCoup" id="A0A5F8GTY4">
    <property type="interactions" value="2"/>
</dbReference>
<dbReference type="AlphaFoldDB" id="A0A5F8GTY4"/>
<evidence type="ECO:0000313" key="2">
    <source>
        <dbReference type="Ensembl" id="ENSMODP00000050809.1"/>
    </source>
</evidence>